<feature type="transmembrane region" description="Helical" evidence="5">
    <location>
        <begin position="291"/>
        <end position="309"/>
    </location>
</feature>
<feature type="transmembrane region" description="Helical" evidence="5">
    <location>
        <begin position="340"/>
        <end position="360"/>
    </location>
</feature>
<dbReference type="FunFam" id="3.30.70.270:FF:000001">
    <property type="entry name" value="Diguanylate cyclase domain protein"/>
    <property type="match status" value="1"/>
</dbReference>
<organism evidence="7 8">
    <name type="scientific">Alteromonas marina</name>
    <dbReference type="NCBI Taxonomy" id="203795"/>
    <lineage>
        <taxon>Bacteria</taxon>
        <taxon>Pseudomonadati</taxon>
        <taxon>Pseudomonadota</taxon>
        <taxon>Gammaproteobacteria</taxon>
        <taxon>Alteromonadales</taxon>
        <taxon>Alteromonadaceae</taxon>
        <taxon>Alteromonas/Salinimonas group</taxon>
        <taxon>Alteromonas</taxon>
    </lineage>
</organism>
<dbReference type="PANTHER" id="PTHR45138:SF9">
    <property type="entry name" value="DIGUANYLATE CYCLASE DGCM-RELATED"/>
    <property type="match status" value="1"/>
</dbReference>
<dbReference type="InterPro" id="IPR050469">
    <property type="entry name" value="Diguanylate_Cyclase"/>
</dbReference>
<evidence type="ECO:0000256" key="3">
    <source>
        <dbReference type="ARBA" id="ARBA00034247"/>
    </source>
</evidence>
<dbReference type="GO" id="GO:0052621">
    <property type="term" value="F:diguanylate cyclase activity"/>
    <property type="evidence" value="ECO:0007669"/>
    <property type="project" value="UniProtKB-EC"/>
</dbReference>
<feature type="domain" description="GGDEF" evidence="6">
    <location>
        <begin position="493"/>
        <end position="628"/>
    </location>
</feature>
<keyword evidence="4" id="KW-0175">Coiled coil</keyword>
<dbReference type="PROSITE" id="PS50887">
    <property type="entry name" value="GGDEF"/>
    <property type="match status" value="1"/>
</dbReference>
<gene>
    <name evidence="7" type="ORF">RJ41_08350</name>
</gene>
<keyword evidence="5" id="KW-1133">Transmembrane helix</keyword>
<keyword evidence="5" id="KW-0472">Membrane</keyword>
<dbReference type="AlphaFoldDB" id="A0A0B3YGW2"/>
<dbReference type="OrthoDB" id="5289013at2"/>
<feature type="transmembrane region" description="Helical" evidence="5">
    <location>
        <begin position="315"/>
        <end position="333"/>
    </location>
</feature>
<dbReference type="CDD" id="cd01949">
    <property type="entry name" value="GGDEF"/>
    <property type="match status" value="1"/>
</dbReference>
<feature type="transmembrane region" description="Helical" evidence="5">
    <location>
        <begin position="375"/>
        <end position="395"/>
    </location>
</feature>
<dbReference type="Pfam" id="PF00990">
    <property type="entry name" value="GGDEF"/>
    <property type="match status" value="1"/>
</dbReference>
<protein>
    <recommendedName>
        <fullName evidence="2">diguanylate cyclase</fullName>
        <ecNumber evidence="2">2.7.7.65</ecNumber>
    </recommendedName>
</protein>
<dbReference type="RefSeq" id="WP_039219312.1">
    <property type="nucleotide sequence ID" value="NZ_JWLW01000013.1"/>
</dbReference>
<accession>A0A0B3YGW2</accession>
<reference evidence="7 8" key="1">
    <citation type="submission" date="2014-12" db="EMBL/GenBank/DDBJ databases">
        <title>Genome sequencing of Alteromonas marina AD001.</title>
        <authorList>
            <person name="Adrian T.G.S."/>
            <person name="Chan K.G."/>
        </authorList>
    </citation>
    <scope>NUCLEOTIDE SEQUENCE [LARGE SCALE GENOMIC DNA]</scope>
    <source>
        <strain evidence="7 8">AD001</strain>
    </source>
</reference>
<keyword evidence="5" id="KW-0812">Transmembrane</keyword>
<proteinExistence type="predicted"/>
<dbReference type="NCBIfam" id="TIGR00254">
    <property type="entry name" value="GGDEF"/>
    <property type="match status" value="1"/>
</dbReference>
<dbReference type="Proteomes" id="UP000031197">
    <property type="component" value="Unassembled WGS sequence"/>
</dbReference>
<evidence type="ECO:0000256" key="5">
    <source>
        <dbReference type="SAM" id="Phobius"/>
    </source>
</evidence>
<dbReference type="Gene3D" id="2.60.40.2380">
    <property type="match status" value="1"/>
</dbReference>
<dbReference type="Pfam" id="PF07695">
    <property type="entry name" value="7TMR-DISM_7TM"/>
    <property type="match status" value="1"/>
</dbReference>
<dbReference type="InterPro" id="IPR011622">
    <property type="entry name" value="7TMR_DISM_rcpt_extracell_dom2"/>
</dbReference>
<name>A0A0B3YGW2_9ALTE</name>
<dbReference type="GO" id="GO:1902201">
    <property type="term" value="P:negative regulation of bacterial-type flagellum-dependent cell motility"/>
    <property type="evidence" value="ECO:0007669"/>
    <property type="project" value="TreeGrafter"/>
</dbReference>
<dbReference type="EC" id="2.7.7.65" evidence="2"/>
<dbReference type="SUPFAM" id="SSF55073">
    <property type="entry name" value="Nucleotide cyclase"/>
    <property type="match status" value="1"/>
</dbReference>
<dbReference type="InterPro" id="IPR000160">
    <property type="entry name" value="GGDEF_dom"/>
</dbReference>
<dbReference type="SMART" id="SM00267">
    <property type="entry name" value="GGDEF"/>
    <property type="match status" value="1"/>
</dbReference>
<keyword evidence="8" id="KW-1185">Reference proteome</keyword>
<evidence type="ECO:0000256" key="2">
    <source>
        <dbReference type="ARBA" id="ARBA00012528"/>
    </source>
</evidence>
<dbReference type="InterPro" id="IPR029787">
    <property type="entry name" value="Nucleotide_cyclase"/>
</dbReference>
<dbReference type="Pfam" id="PF07696">
    <property type="entry name" value="7TMR-DISMED2"/>
    <property type="match status" value="1"/>
</dbReference>
<dbReference type="EMBL" id="JWLW01000013">
    <property type="protein sequence ID" value="KHT53692.1"/>
    <property type="molecule type" value="Genomic_DNA"/>
</dbReference>
<evidence type="ECO:0000313" key="8">
    <source>
        <dbReference type="Proteomes" id="UP000031197"/>
    </source>
</evidence>
<comment type="cofactor">
    <cofactor evidence="1">
        <name>Mg(2+)</name>
        <dbReference type="ChEBI" id="CHEBI:18420"/>
    </cofactor>
</comment>
<feature type="transmembrane region" description="Helical" evidence="5">
    <location>
        <begin position="192"/>
        <end position="213"/>
    </location>
</feature>
<dbReference type="PANTHER" id="PTHR45138">
    <property type="entry name" value="REGULATORY COMPONENTS OF SENSORY TRANSDUCTION SYSTEM"/>
    <property type="match status" value="1"/>
</dbReference>
<dbReference type="GO" id="GO:0043709">
    <property type="term" value="P:cell adhesion involved in single-species biofilm formation"/>
    <property type="evidence" value="ECO:0007669"/>
    <property type="project" value="TreeGrafter"/>
</dbReference>
<evidence type="ECO:0000256" key="4">
    <source>
        <dbReference type="SAM" id="Coils"/>
    </source>
</evidence>
<evidence type="ECO:0000256" key="1">
    <source>
        <dbReference type="ARBA" id="ARBA00001946"/>
    </source>
</evidence>
<feature type="transmembrane region" description="Helical" evidence="5">
    <location>
        <begin position="252"/>
        <end position="271"/>
    </location>
</feature>
<evidence type="ECO:0000313" key="7">
    <source>
        <dbReference type="EMBL" id="KHT53692.1"/>
    </source>
</evidence>
<feature type="transmembrane region" description="Helical" evidence="5">
    <location>
        <begin position="220"/>
        <end position="246"/>
    </location>
</feature>
<dbReference type="InterPro" id="IPR043128">
    <property type="entry name" value="Rev_trsase/Diguanyl_cyclase"/>
</dbReference>
<comment type="caution">
    <text evidence="7">The sequence shown here is derived from an EMBL/GenBank/DDBJ whole genome shotgun (WGS) entry which is preliminary data.</text>
</comment>
<evidence type="ECO:0000259" key="6">
    <source>
        <dbReference type="PROSITE" id="PS50887"/>
    </source>
</evidence>
<sequence>MQTNLKAMRKYDAGLILTTVLAAVAFVFVLMNLSPATSVSPRYSQLSYLKEVNGKTFDFNNIIQTPANDWSPIASPVNLGMDTDVYWFSMIVEPTQSNQSRALLHIDYPLLDKLDVAVYSQVGSKPIVTYSSGDKQSFEDRPITHVKPLFPLPASAQSQRVIIKMQTSGTIRLPILIWEETEFIEYTSSRNLVLGIFFGILIAMGVSNAFLTLTTKNVSFLFYAGYVVNLALTLMTLHGYGFSYIWPASTWFQSKAIIVFANCTIMFAALFTRSLLPIREYSEKLDRVTKAISWVCGLSIIAGLILPYWLMIKAFLLLLSLVVIFTLSLGVWLSLKGEVIARYFTIAWAFLLVSGLTASLDNVNIIQLPISSNNLLIIGGTVEALILALILAINYSHSRDDLINAQQFALEQEKQASSAKEKLLEVQKRYQDDLEYKVQERTLELEITLRELSEVNQELERLNAIDPLTGAHNRRHFDKRLRSEGRRSRREQTPLSLIIIDVDHFKNINDEYGHDGGDACLIHVTKVFQKLIHRPTDDLCRIGGEEFAIILPNTDLDGAYHVAESIRHSLENSPLEYEGEIIKLTASAGVSTTIIADEEHAQSLFKFTDECLYEAKASGRNTVIHKHLQEKL</sequence>
<feature type="coiled-coil region" evidence="4">
    <location>
        <begin position="409"/>
        <end position="465"/>
    </location>
</feature>
<dbReference type="Gene3D" id="3.30.70.270">
    <property type="match status" value="1"/>
</dbReference>
<dbReference type="InterPro" id="IPR011623">
    <property type="entry name" value="7TMR_DISM_rcpt_extracell_dom1"/>
</dbReference>
<dbReference type="GO" id="GO:0005886">
    <property type="term" value="C:plasma membrane"/>
    <property type="evidence" value="ECO:0007669"/>
    <property type="project" value="TreeGrafter"/>
</dbReference>
<comment type="catalytic activity">
    <reaction evidence="3">
        <text>2 GTP = 3',3'-c-di-GMP + 2 diphosphate</text>
        <dbReference type="Rhea" id="RHEA:24898"/>
        <dbReference type="ChEBI" id="CHEBI:33019"/>
        <dbReference type="ChEBI" id="CHEBI:37565"/>
        <dbReference type="ChEBI" id="CHEBI:58805"/>
        <dbReference type="EC" id="2.7.7.65"/>
    </reaction>
</comment>